<dbReference type="AlphaFoldDB" id="A0A7J7L4H3"/>
<comment type="similarity">
    <text evidence="1">Belongs to the peptidase C48 family.</text>
</comment>
<dbReference type="GO" id="GO:0016929">
    <property type="term" value="F:deSUMOylase activity"/>
    <property type="evidence" value="ECO:0007669"/>
    <property type="project" value="TreeGrafter"/>
</dbReference>
<dbReference type="GO" id="GO:0005634">
    <property type="term" value="C:nucleus"/>
    <property type="evidence" value="ECO:0007669"/>
    <property type="project" value="TreeGrafter"/>
</dbReference>
<feature type="compositionally biased region" description="Basic and acidic residues" evidence="5">
    <location>
        <begin position="418"/>
        <end position="427"/>
    </location>
</feature>
<protein>
    <recommendedName>
        <fullName evidence="6">Ubiquitin-like protease family profile domain-containing protein</fullName>
    </recommendedName>
</protein>
<feature type="domain" description="Ubiquitin-like protease family profile" evidence="6">
    <location>
        <begin position="457"/>
        <end position="650"/>
    </location>
</feature>
<dbReference type="GO" id="GO:0016926">
    <property type="term" value="P:protein desumoylation"/>
    <property type="evidence" value="ECO:0007669"/>
    <property type="project" value="TreeGrafter"/>
</dbReference>
<evidence type="ECO:0000256" key="4">
    <source>
        <dbReference type="ARBA" id="ARBA00022807"/>
    </source>
</evidence>
<dbReference type="InterPro" id="IPR003653">
    <property type="entry name" value="Peptidase_C48_C"/>
</dbReference>
<evidence type="ECO:0000256" key="5">
    <source>
        <dbReference type="SAM" id="MobiDB-lite"/>
    </source>
</evidence>
<reference evidence="7 8" key="1">
    <citation type="journal article" date="2020" name="IScience">
        <title>Genome Sequencing of the Endangered Kingdonia uniflora (Circaeasteraceae, Ranunculales) Reveals Potential Mechanisms of Evolutionary Specialization.</title>
        <authorList>
            <person name="Sun Y."/>
            <person name="Deng T."/>
            <person name="Zhang A."/>
            <person name="Moore M.J."/>
            <person name="Landis J.B."/>
            <person name="Lin N."/>
            <person name="Zhang H."/>
            <person name="Zhang X."/>
            <person name="Huang J."/>
            <person name="Zhang X."/>
            <person name="Sun H."/>
            <person name="Wang H."/>
        </authorList>
    </citation>
    <scope>NUCLEOTIDE SEQUENCE [LARGE SCALE GENOMIC DNA]</scope>
    <source>
        <strain evidence="7">TB1705</strain>
        <tissue evidence="7">Leaf</tissue>
    </source>
</reference>
<evidence type="ECO:0000313" key="7">
    <source>
        <dbReference type="EMBL" id="KAF6137526.1"/>
    </source>
</evidence>
<accession>A0A7J7L4H3</accession>
<proteinExistence type="inferred from homology"/>
<gene>
    <name evidence="7" type="ORF">GIB67_031805</name>
</gene>
<evidence type="ECO:0000313" key="8">
    <source>
        <dbReference type="Proteomes" id="UP000541444"/>
    </source>
</evidence>
<sequence>MKSDKEVNEQVDEDNQTQEGRAKKGTSNAKNNTSRCIGLGLHKIFAALPEEEKGTLRAICFAPLLLIDQIATMSTLVVKIFNHHLGDMKFQFGETIIQMKPIHVCLILGLRISPIANEFLFVDPEHMTNFRMRRIPNKKNTYGRCSSIKFVKNRTIISPPEKGVKHLGERYQIEAFVIGVAPAIGSSSSTTEIEAVVVRYQFSTPDKTAKHKREGGNEKKIGKGIRRSQKQNKQVVSREGLEVVNNLMVDDDVEVKREVNFKAISSEYGGDLLESKKDDEKENDEKKDVEVKVTSEEEQPQTMVVAEVVKTDIVFFNQEEVVGEAYQASVDQTTVVSVVEQTLEVKKTEDEASRASIDQTTVVSVEEKIIEVAQTEEVISHQEEDVGEASQSKEEVEQNKEEVVEGKDDNDGNSQNKPDPEQDKKNQVDQVWPLRKDELSPEAKKDNRSTYMRIGEETVCLNAIYTLYPNQWLDSEVIDVYIKILIQYFDTKHRARPDIEKIVLADIFACQYIGRDFNVWTLNMSSPEVVYSKSILILWNINDSHWVFCVMSFKARKICIYDSMVDSKIVNTRKKKKLSPEHQLIEDQISTIVPKMLIWRDFADHSSPPTGSDVNDYGLNSKWTTHFGKCPIQPNGNDCRVYMLVFMDNLLREMKFPDLIDGNECRYTIAYDILKLEVEPDEILKL</sequence>
<dbReference type="Gene3D" id="3.40.395.10">
    <property type="entry name" value="Adenoviral Proteinase, Chain A"/>
    <property type="match status" value="1"/>
</dbReference>
<name>A0A7J7L4H3_9MAGN</name>
<keyword evidence="8" id="KW-1185">Reference proteome</keyword>
<dbReference type="Pfam" id="PF02902">
    <property type="entry name" value="Peptidase_C48"/>
    <property type="match status" value="1"/>
</dbReference>
<dbReference type="GO" id="GO:0006508">
    <property type="term" value="P:proteolysis"/>
    <property type="evidence" value="ECO:0007669"/>
    <property type="project" value="UniProtKB-KW"/>
</dbReference>
<dbReference type="PROSITE" id="PS50600">
    <property type="entry name" value="ULP_PROTEASE"/>
    <property type="match status" value="1"/>
</dbReference>
<evidence type="ECO:0000259" key="6">
    <source>
        <dbReference type="PROSITE" id="PS50600"/>
    </source>
</evidence>
<dbReference type="Proteomes" id="UP000541444">
    <property type="component" value="Unassembled WGS sequence"/>
</dbReference>
<dbReference type="EMBL" id="JACGCM010002647">
    <property type="protein sequence ID" value="KAF6137526.1"/>
    <property type="molecule type" value="Genomic_DNA"/>
</dbReference>
<dbReference type="PANTHER" id="PTHR12606:SF1">
    <property type="entry name" value="UBIQUITIN-LIKE-SPECIFIC PROTEASE 1A"/>
    <property type="match status" value="1"/>
</dbReference>
<evidence type="ECO:0000256" key="3">
    <source>
        <dbReference type="ARBA" id="ARBA00022801"/>
    </source>
</evidence>
<evidence type="ECO:0000256" key="1">
    <source>
        <dbReference type="ARBA" id="ARBA00005234"/>
    </source>
</evidence>
<evidence type="ECO:0000256" key="2">
    <source>
        <dbReference type="ARBA" id="ARBA00022670"/>
    </source>
</evidence>
<organism evidence="7 8">
    <name type="scientific">Kingdonia uniflora</name>
    <dbReference type="NCBI Taxonomy" id="39325"/>
    <lineage>
        <taxon>Eukaryota</taxon>
        <taxon>Viridiplantae</taxon>
        <taxon>Streptophyta</taxon>
        <taxon>Embryophyta</taxon>
        <taxon>Tracheophyta</taxon>
        <taxon>Spermatophyta</taxon>
        <taxon>Magnoliopsida</taxon>
        <taxon>Ranunculales</taxon>
        <taxon>Circaeasteraceae</taxon>
        <taxon>Kingdonia</taxon>
    </lineage>
</organism>
<keyword evidence="2" id="KW-0645">Protease</keyword>
<feature type="region of interest" description="Disordered" evidence="5">
    <location>
        <begin position="1"/>
        <end position="30"/>
    </location>
</feature>
<feature type="compositionally biased region" description="Basic and acidic residues" evidence="5">
    <location>
        <begin position="391"/>
        <end position="410"/>
    </location>
</feature>
<comment type="caution">
    <text evidence="7">The sequence shown here is derived from an EMBL/GenBank/DDBJ whole genome shotgun (WGS) entry which is preliminary data.</text>
</comment>
<feature type="region of interest" description="Disordered" evidence="5">
    <location>
        <begin position="376"/>
        <end position="445"/>
    </location>
</feature>
<dbReference type="PANTHER" id="PTHR12606">
    <property type="entry name" value="SENTRIN/SUMO-SPECIFIC PROTEASE"/>
    <property type="match status" value="1"/>
</dbReference>
<dbReference type="SUPFAM" id="SSF54001">
    <property type="entry name" value="Cysteine proteinases"/>
    <property type="match status" value="1"/>
</dbReference>
<keyword evidence="3" id="KW-0378">Hydrolase</keyword>
<feature type="region of interest" description="Disordered" evidence="5">
    <location>
        <begin position="207"/>
        <end position="232"/>
    </location>
</feature>
<keyword evidence="4" id="KW-0788">Thiol protease</keyword>
<dbReference type="InterPro" id="IPR038765">
    <property type="entry name" value="Papain-like_cys_pep_sf"/>
</dbReference>
<feature type="region of interest" description="Disordered" evidence="5">
    <location>
        <begin position="273"/>
        <end position="295"/>
    </location>
</feature>
<feature type="compositionally biased region" description="Basic and acidic residues" evidence="5">
    <location>
        <begin position="434"/>
        <end position="445"/>
    </location>
</feature>